<dbReference type="PANTHER" id="PTHR42987">
    <property type="entry name" value="PEPTIDASE S49"/>
    <property type="match status" value="1"/>
</dbReference>
<evidence type="ECO:0000313" key="7">
    <source>
        <dbReference type="Proteomes" id="UP000199287"/>
    </source>
</evidence>
<dbReference type="Pfam" id="PF01343">
    <property type="entry name" value="Peptidase_S49"/>
    <property type="match status" value="1"/>
</dbReference>
<protein>
    <submittedName>
        <fullName evidence="6">Signal peptide peptidase A. Serine peptidase. MEROPS family S49</fullName>
    </submittedName>
</protein>
<dbReference type="SUPFAM" id="SSF52096">
    <property type="entry name" value="ClpP/crotonase"/>
    <property type="match status" value="1"/>
</dbReference>
<organism evidence="6 7">
    <name type="scientific">Tindallia magadiensis</name>
    <dbReference type="NCBI Taxonomy" id="69895"/>
    <lineage>
        <taxon>Bacteria</taxon>
        <taxon>Bacillati</taxon>
        <taxon>Bacillota</taxon>
        <taxon>Clostridia</taxon>
        <taxon>Peptostreptococcales</taxon>
        <taxon>Tindalliaceae</taxon>
        <taxon>Tindallia</taxon>
    </lineage>
</organism>
<dbReference type="Gene3D" id="3.90.226.10">
    <property type="entry name" value="2-enoyl-CoA Hydratase, Chain A, domain 1"/>
    <property type="match status" value="2"/>
</dbReference>
<dbReference type="Proteomes" id="UP000199287">
    <property type="component" value="Unassembled WGS sequence"/>
</dbReference>
<feature type="domain" description="Peptidase S49" evidence="5">
    <location>
        <begin position="121"/>
        <end position="266"/>
    </location>
</feature>
<keyword evidence="3" id="KW-0378">Hydrolase</keyword>
<dbReference type="InterPro" id="IPR004635">
    <property type="entry name" value="Pept_S49_SppA"/>
</dbReference>
<gene>
    <name evidence="6" type="ORF">SAMN05192551_10514</name>
</gene>
<dbReference type="CDD" id="cd07023">
    <property type="entry name" value="S49_Sppa_N_C"/>
    <property type="match status" value="1"/>
</dbReference>
<dbReference type="AlphaFoldDB" id="A0A1I3EHZ3"/>
<dbReference type="EMBL" id="FOQA01000005">
    <property type="protein sequence ID" value="SFH98599.1"/>
    <property type="molecule type" value="Genomic_DNA"/>
</dbReference>
<dbReference type="GO" id="GO:0006508">
    <property type="term" value="P:proteolysis"/>
    <property type="evidence" value="ECO:0007669"/>
    <property type="project" value="UniProtKB-KW"/>
</dbReference>
<dbReference type="PANTHER" id="PTHR42987:SF7">
    <property type="entry name" value="SIGNAL PEPTIDE PEPTIDASE SPPA-RELATED"/>
    <property type="match status" value="1"/>
</dbReference>
<reference evidence="7" key="1">
    <citation type="submission" date="2016-10" db="EMBL/GenBank/DDBJ databases">
        <authorList>
            <person name="Varghese N."/>
            <person name="Submissions S."/>
        </authorList>
    </citation>
    <scope>NUCLEOTIDE SEQUENCE [LARGE SCALE GENOMIC DNA]</scope>
    <source>
        <strain evidence="7">Z-7934</strain>
    </source>
</reference>
<keyword evidence="2" id="KW-0645">Protease</keyword>
<dbReference type="InterPro" id="IPR002142">
    <property type="entry name" value="Peptidase_S49"/>
</dbReference>
<accession>A0A1I3EHZ3</accession>
<name>A0A1I3EHZ3_9FIRM</name>
<evidence type="ECO:0000259" key="5">
    <source>
        <dbReference type="Pfam" id="PF01343"/>
    </source>
</evidence>
<dbReference type="STRING" id="69895.SAMN05192551_10514"/>
<proteinExistence type="inferred from homology"/>
<dbReference type="GO" id="GO:0008236">
    <property type="term" value="F:serine-type peptidase activity"/>
    <property type="evidence" value="ECO:0007669"/>
    <property type="project" value="UniProtKB-KW"/>
</dbReference>
<evidence type="ECO:0000256" key="4">
    <source>
        <dbReference type="ARBA" id="ARBA00022825"/>
    </source>
</evidence>
<evidence type="ECO:0000313" key="6">
    <source>
        <dbReference type="EMBL" id="SFH98599.1"/>
    </source>
</evidence>
<dbReference type="NCBIfam" id="TIGR00706">
    <property type="entry name" value="SppA_dom"/>
    <property type="match status" value="1"/>
</dbReference>
<keyword evidence="7" id="KW-1185">Reference proteome</keyword>
<dbReference type="OrthoDB" id="9764363at2"/>
<keyword evidence="4" id="KW-0720">Serine protease</keyword>
<sequence>MNKKRWTALGLCIAILIISFVIDATGRTEKMFFAEEEWEEVTIESGSESIIAVLEVSGVITARDTSGVFNEQEYHHDSFLKRLETVYENEDVKAIVLYVNSPGGGVSESDEIFQRIMSLKNENEKPMVVFMDQVAASGGYYIAAPADHIMATRNTITGSIGVIMQSINLHQLAENWGVEDATIKSGELKDLMNPLRNMEEEEREVMQSIIDEMHQFFVEAIVEGRGMDLKKVEKLADGRIFTGSQALQNGLVDSLGRFEDAVEKAKMISGSEDATVLILRQKSTFGWQHFLNGNQRLTMLENLLLNHSSPRYPIPISTEHYPTPMYLWTY</sequence>
<evidence type="ECO:0000256" key="3">
    <source>
        <dbReference type="ARBA" id="ARBA00022801"/>
    </source>
</evidence>
<evidence type="ECO:0000256" key="2">
    <source>
        <dbReference type="ARBA" id="ARBA00022670"/>
    </source>
</evidence>
<evidence type="ECO:0000256" key="1">
    <source>
        <dbReference type="ARBA" id="ARBA00008683"/>
    </source>
</evidence>
<dbReference type="RefSeq" id="WP_093371876.1">
    <property type="nucleotide sequence ID" value="NZ_FOQA01000005.1"/>
</dbReference>
<comment type="similarity">
    <text evidence="1">Belongs to the peptidase S49 family.</text>
</comment>
<dbReference type="InterPro" id="IPR029045">
    <property type="entry name" value="ClpP/crotonase-like_dom_sf"/>
</dbReference>
<dbReference type="InterPro" id="IPR047272">
    <property type="entry name" value="S49_SppA_C"/>
</dbReference>